<dbReference type="SUPFAM" id="SSF53448">
    <property type="entry name" value="Nucleotide-diphospho-sugar transferases"/>
    <property type="match status" value="1"/>
</dbReference>
<dbReference type="Proteomes" id="UP000285970">
    <property type="component" value="Unassembled WGS sequence"/>
</dbReference>
<sequence>MTGSVDGSFSAPASERPPMPDTGATVSVVIPTHQRAEYLGDAIRSVLAQTSPVSEIVIVSDVPDPAAAEVCTAIASDAAIPVRYVERPAGRPGASGSRNHGAKLTTGDLIGFLDDDDVWEVEFVERSRAALPRSGADLAVTWIVEFSDRHEKNGHSIVDGLRADQVISVNPGITGSNFLVRRQAFWAVDGFDPEMPVRNDTDFFARFLRAGSTYTAVPERLLRQRKHRSGQLTAVNEARARGTELYMAKHRAYLSAEDRRVLRQLVHRIRSRCSPNPVARAYHLAWVAALYGPRGLVRKLRRGRQNAAYEVAGFTEASSS</sequence>
<dbReference type="InterPro" id="IPR029044">
    <property type="entry name" value="Nucleotide-diphossugar_trans"/>
</dbReference>
<evidence type="ECO:0000313" key="4">
    <source>
        <dbReference type="Proteomes" id="UP000285970"/>
    </source>
</evidence>
<dbReference type="PANTHER" id="PTHR43685">
    <property type="entry name" value="GLYCOSYLTRANSFERASE"/>
    <property type="match status" value="1"/>
</dbReference>
<keyword evidence="3" id="KW-0808">Transferase</keyword>
<feature type="domain" description="Glycosyltransferase 2-like" evidence="2">
    <location>
        <begin position="27"/>
        <end position="187"/>
    </location>
</feature>
<dbReference type="Gene3D" id="3.90.550.10">
    <property type="entry name" value="Spore Coat Polysaccharide Biosynthesis Protein SpsA, Chain A"/>
    <property type="match status" value="1"/>
</dbReference>
<name>A0A3S3LKQ5_9MICO</name>
<dbReference type="AlphaFoldDB" id="A0A3S3LKQ5"/>
<evidence type="ECO:0000256" key="1">
    <source>
        <dbReference type="SAM" id="MobiDB-lite"/>
    </source>
</evidence>
<accession>A0A3S3LKQ5</accession>
<feature type="region of interest" description="Disordered" evidence="1">
    <location>
        <begin position="1"/>
        <end position="24"/>
    </location>
</feature>
<evidence type="ECO:0000313" key="3">
    <source>
        <dbReference type="EMBL" id="RWR19185.1"/>
    </source>
</evidence>
<protein>
    <submittedName>
        <fullName evidence="3">Glycosyltransferase family 2 protein</fullName>
    </submittedName>
</protein>
<dbReference type="GO" id="GO:0016740">
    <property type="term" value="F:transferase activity"/>
    <property type="evidence" value="ECO:0007669"/>
    <property type="project" value="UniProtKB-KW"/>
</dbReference>
<dbReference type="InterPro" id="IPR001173">
    <property type="entry name" value="Glyco_trans_2-like"/>
</dbReference>
<dbReference type="OrthoDB" id="153025at2"/>
<dbReference type="CDD" id="cd00761">
    <property type="entry name" value="Glyco_tranf_GTA_type"/>
    <property type="match status" value="1"/>
</dbReference>
<organism evidence="3 4">
    <name type="scientific">Microbacterium enclense</name>
    <dbReference type="NCBI Taxonomy" id="993073"/>
    <lineage>
        <taxon>Bacteria</taxon>
        <taxon>Bacillati</taxon>
        <taxon>Actinomycetota</taxon>
        <taxon>Actinomycetes</taxon>
        <taxon>Micrococcales</taxon>
        <taxon>Microbacteriaceae</taxon>
        <taxon>Microbacterium</taxon>
    </lineage>
</organism>
<comment type="caution">
    <text evidence="3">The sequence shown here is derived from an EMBL/GenBank/DDBJ whole genome shotgun (WGS) entry which is preliminary data.</text>
</comment>
<evidence type="ECO:0000259" key="2">
    <source>
        <dbReference type="Pfam" id="PF00535"/>
    </source>
</evidence>
<gene>
    <name evidence="3" type="ORF">D8Y23_08205</name>
</gene>
<dbReference type="InterPro" id="IPR050834">
    <property type="entry name" value="Glycosyltransf_2"/>
</dbReference>
<dbReference type="Pfam" id="PF00535">
    <property type="entry name" value="Glycos_transf_2"/>
    <property type="match status" value="1"/>
</dbReference>
<proteinExistence type="predicted"/>
<reference evidence="3 4" key="1">
    <citation type="journal article" date="2018" name="Front. Microbiol.">
        <title>Novel Insights Into Bacterial Dimethylsulfoniopropionate Catabolism in the East China Sea.</title>
        <authorList>
            <person name="Liu J."/>
            <person name="Liu J."/>
            <person name="Zhang S.H."/>
            <person name="Liang J."/>
            <person name="Lin H."/>
            <person name="Song D."/>
            <person name="Yang G.P."/>
            <person name="Todd J.D."/>
            <person name="Zhang X.H."/>
        </authorList>
    </citation>
    <scope>NUCLEOTIDE SEQUENCE [LARGE SCALE GENOMIC DNA]</scope>
    <source>
        <strain evidence="3 4">ZYFD042</strain>
    </source>
</reference>
<dbReference type="EMBL" id="RBZY01000024">
    <property type="protein sequence ID" value="RWR19185.1"/>
    <property type="molecule type" value="Genomic_DNA"/>
</dbReference>
<dbReference type="PANTHER" id="PTHR43685:SF2">
    <property type="entry name" value="GLYCOSYLTRANSFERASE 2-LIKE DOMAIN-CONTAINING PROTEIN"/>
    <property type="match status" value="1"/>
</dbReference>